<evidence type="ECO:0000259" key="6">
    <source>
        <dbReference type="PROSITE" id="PS01124"/>
    </source>
</evidence>
<feature type="domain" description="HTH araC/xylS-type" evidence="6">
    <location>
        <begin position="183"/>
        <end position="281"/>
    </location>
</feature>
<dbReference type="InterPro" id="IPR018060">
    <property type="entry name" value="HTH_AraC"/>
</dbReference>
<evidence type="ECO:0000313" key="7">
    <source>
        <dbReference type="EMBL" id="MEE1882955.1"/>
    </source>
</evidence>
<keyword evidence="4" id="KW-0804">Transcription</keyword>
<dbReference type="PROSITE" id="PS00041">
    <property type="entry name" value="HTH_ARAC_FAMILY_1"/>
    <property type="match status" value="1"/>
</dbReference>
<gene>
    <name evidence="7" type="ORF">V0R55_22615</name>
</gene>
<dbReference type="PROSITE" id="PS01124">
    <property type="entry name" value="HTH_ARAC_FAMILY_2"/>
    <property type="match status" value="1"/>
</dbReference>
<evidence type="ECO:0000313" key="8">
    <source>
        <dbReference type="Proteomes" id="UP001329505"/>
    </source>
</evidence>
<evidence type="ECO:0000256" key="3">
    <source>
        <dbReference type="ARBA" id="ARBA00023125"/>
    </source>
</evidence>
<reference evidence="7 8" key="1">
    <citation type="submission" date="2024-01" db="EMBL/GenBank/DDBJ databases">
        <title>Unpublished Manusciprt.</title>
        <authorList>
            <person name="Duman M."/>
            <person name="Valdes E.G."/>
            <person name="Ajmi N."/>
            <person name="Altun S."/>
            <person name="Saticioglu I.B."/>
        </authorList>
    </citation>
    <scope>NUCLEOTIDE SEQUENCE [LARGE SCALE GENOMIC DNA]</scope>
    <source>
        <strain evidence="7 8">139P</strain>
    </source>
</reference>
<dbReference type="Pfam" id="PF12833">
    <property type="entry name" value="HTH_18"/>
    <property type="match status" value="1"/>
</dbReference>
<comment type="function">
    <text evidence="5">Regulatory protein of the TOL plasmid xyl operons. XylS activates the xylXYZLTEGFJQKIH operon required for the degradation of toluene, m-xylene and p-xylene.</text>
</comment>
<dbReference type="Proteomes" id="UP001329505">
    <property type="component" value="Unassembled WGS sequence"/>
</dbReference>
<dbReference type="PANTHER" id="PTHR46796:SF13">
    <property type="entry name" value="HTH-TYPE TRANSCRIPTIONAL ACTIVATOR RHAS"/>
    <property type="match status" value="1"/>
</dbReference>
<keyword evidence="8" id="KW-1185">Reference proteome</keyword>
<dbReference type="Pfam" id="PF20240">
    <property type="entry name" value="DUF6597"/>
    <property type="match status" value="1"/>
</dbReference>
<dbReference type="SMART" id="SM00342">
    <property type="entry name" value="HTH_ARAC"/>
    <property type="match status" value="1"/>
</dbReference>
<sequence>MNYLNGKDSVLDKSDIAQRRLVRQEPKGMIDPNGAGRRLRLARYEPHDDLRDLIEHFWIVEWKIEPGLIEEQRVLPYPNANLVFESGQSALFGPVRGAFIKRLSGSGRAVGVRLRIGSVRTYTDVPMARLVDTSVSPEALVGDLVDAEEVILSAGDDHAMIETVETLLRPRLRKLDATATWVDEMVRMIAADPRLLTVEHLAQRSGRTVRTLQRAFLAYVGLGPKWILRRFRLQEAAYRLAGREPLELVTLAYELGYCDQAHLARDFVRHIGQAPASYRRSQT</sequence>
<dbReference type="InterPro" id="IPR018062">
    <property type="entry name" value="HTH_AraC-typ_CS"/>
</dbReference>
<name>A0ABU7GVG7_9PSED</name>
<evidence type="ECO:0000256" key="1">
    <source>
        <dbReference type="ARBA" id="ARBA00004496"/>
    </source>
</evidence>
<evidence type="ECO:0000256" key="2">
    <source>
        <dbReference type="ARBA" id="ARBA00023015"/>
    </source>
</evidence>
<comment type="caution">
    <text evidence="7">The sequence shown here is derived from an EMBL/GenBank/DDBJ whole genome shotgun (WGS) entry which is preliminary data.</text>
</comment>
<dbReference type="RefSeq" id="WP_262265429.1">
    <property type="nucleotide sequence ID" value="NZ_JAZDQQ010000024.1"/>
</dbReference>
<dbReference type="EMBL" id="JAZDQQ010000024">
    <property type="protein sequence ID" value="MEE1882955.1"/>
    <property type="molecule type" value="Genomic_DNA"/>
</dbReference>
<accession>A0ABU7GVG7</accession>
<evidence type="ECO:0000256" key="5">
    <source>
        <dbReference type="ARBA" id="ARBA00037345"/>
    </source>
</evidence>
<keyword evidence="3" id="KW-0238">DNA-binding</keyword>
<comment type="subcellular location">
    <subcellularLocation>
        <location evidence="1">Cytoplasm</location>
    </subcellularLocation>
</comment>
<dbReference type="InterPro" id="IPR050204">
    <property type="entry name" value="AraC_XylS_family_regulators"/>
</dbReference>
<protein>
    <submittedName>
        <fullName evidence="7">Helix-turn-helix domain-containing protein</fullName>
    </submittedName>
</protein>
<dbReference type="SUPFAM" id="SSF46689">
    <property type="entry name" value="Homeodomain-like"/>
    <property type="match status" value="1"/>
</dbReference>
<keyword evidence="2" id="KW-0805">Transcription regulation</keyword>
<dbReference type="InterPro" id="IPR046532">
    <property type="entry name" value="DUF6597"/>
</dbReference>
<organism evidence="7 8">
    <name type="scientific">Pseudomonas soli</name>
    <dbReference type="NCBI Taxonomy" id="1306993"/>
    <lineage>
        <taxon>Bacteria</taxon>
        <taxon>Pseudomonadati</taxon>
        <taxon>Pseudomonadota</taxon>
        <taxon>Gammaproteobacteria</taxon>
        <taxon>Pseudomonadales</taxon>
        <taxon>Pseudomonadaceae</taxon>
        <taxon>Pseudomonas</taxon>
    </lineage>
</organism>
<dbReference type="PANTHER" id="PTHR46796">
    <property type="entry name" value="HTH-TYPE TRANSCRIPTIONAL ACTIVATOR RHAS-RELATED"/>
    <property type="match status" value="1"/>
</dbReference>
<dbReference type="Gene3D" id="1.10.10.60">
    <property type="entry name" value="Homeodomain-like"/>
    <property type="match status" value="1"/>
</dbReference>
<evidence type="ECO:0000256" key="4">
    <source>
        <dbReference type="ARBA" id="ARBA00023163"/>
    </source>
</evidence>
<dbReference type="InterPro" id="IPR009057">
    <property type="entry name" value="Homeodomain-like_sf"/>
</dbReference>
<proteinExistence type="predicted"/>